<dbReference type="GO" id="GO:0016324">
    <property type="term" value="C:apical plasma membrane"/>
    <property type="evidence" value="ECO:0007669"/>
    <property type="project" value="UniProtKB-SubCell"/>
</dbReference>
<evidence type="ECO:0000256" key="12">
    <source>
        <dbReference type="ARBA" id="ARBA00023002"/>
    </source>
</evidence>
<evidence type="ECO:0000256" key="18">
    <source>
        <dbReference type="ARBA" id="ARBA00047447"/>
    </source>
</evidence>
<keyword evidence="10" id="KW-0249">Electron transport</keyword>
<evidence type="ECO:0000256" key="19">
    <source>
        <dbReference type="ARBA" id="ARBA00048457"/>
    </source>
</evidence>
<organism evidence="23 24">
    <name type="scientific">Petromyzon marinus</name>
    <name type="common">Sea lamprey</name>
    <dbReference type="NCBI Taxonomy" id="7757"/>
    <lineage>
        <taxon>Eukaryota</taxon>
        <taxon>Metazoa</taxon>
        <taxon>Chordata</taxon>
        <taxon>Craniata</taxon>
        <taxon>Vertebrata</taxon>
        <taxon>Cyclostomata</taxon>
        <taxon>Hyperoartia</taxon>
        <taxon>Petromyzontiformes</taxon>
        <taxon>Petromyzontidae</taxon>
        <taxon>Petromyzon</taxon>
    </lineage>
</organism>
<keyword evidence="11 21" id="KW-1133">Transmembrane helix</keyword>
<evidence type="ECO:0000313" key="23">
    <source>
        <dbReference type="Proteomes" id="UP001318040"/>
    </source>
</evidence>
<comment type="cofactor">
    <cofactor evidence="1">
        <name>heme b</name>
        <dbReference type="ChEBI" id="CHEBI:60344"/>
    </cofactor>
</comment>
<keyword evidence="6" id="KW-0349">Heme</keyword>
<keyword evidence="14 21" id="KW-0472">Membrane</keyword>
<dbReference type="AlphaFoldDB" id="A0AAJ7SM35"/>
<keyword evidence="5" id="KW-1003">Cell membrane</keyword>
<gene>
    <name evidence="24" type="primary">LOC116937885</name>
</gene>
<reference evidence="24" key="1">
    <citation type="submission" date="2025-08" db="UniProtKB">
        <authorList>
            <consortium name="RefSeq"/>
        </authorList>
    </citation>
    <scope>IDENTIFICATION</scope>
    <source>
        <tissue evidence="24">Sperm</tissue>
    </source>
</reference>
<feature type="transmembrane region" description="Helical" evidence="21">
    <location>
        <begin position="90"/>
        <end position="108"/>
    </location>
</feature>
<dbReference type="PROSITE" id="PS50939">
    <property type="entry name" value="CYTOCHROME_B561"/>
    <property type="match status" value="1"/>
</dbReference>
<feature type="transmembrane region" description="Helical" evidence="21">
    <location>
        <begin position="201"/>
        <end position="222"/>
    </location>
</feature>
<evidence type="ECO:0000256" key="17">
    <source>
        <dbReference type="ARBA" id="ARBA00031718"/>
    </source>
</evidence>
<evidence type="ECO:0000256" key="4">
    <source>
        <dbReference type="ARBA" id="ARBA00022448"/>
    </source>
</evidence>
<keyword evidence="13" id="KW-0408">Iron</keyword>
<dbReference type="InterPro" id="IPR043205">
    <property type="entry name" value="CYB561/CYBRD1-like"/>
</dbReference>
<dbReference type="SMART" id="SM00665">
    <property type="entry name" value="B561"/>
    <property type="match status" value="1"/>
</dbReference>
<evidence type="ECO:0000256" key="11">
    <source>
        <dbReference type="ARBA" id="ARBA00022989"/>
    </source>
</evidence>
<evidence type="ECO:0000256" key="2">
    <source>
        <dbReference type="ARBA" id="ARBA00004424"/>
    </source>
</evidence>
<protein>
    <recommendedName>
        <fullName evidence="16">Plasma membrane ascorbate-dependent reductase CYBRD1</fullName>
        <ecNumber evidence="15">7.2.1.3</ecNumber>
    </recommendedName>
    <alternativeName>
        <fullName evidence="17">Cytochrome b reductase 1</fullName>
    </alternativeName>
</protein>
<comment type="subunit">
    <text evidence="3">Homodimer.</text>
</comment>
<keyword evidence="7 21" id="KW-0812">Transmembrane</keyword>
<evidence type="ECO:0000256" key="20">
    <source>
        <dbReference type="ARBA" id="ARBA00049459"/>
    </source>
</evidence>
<evidence type="ECO:0000256" key="10">
    <source>
        <dbReference type="ARBA" id="ARBA00022982"/>
    </source>
</evidence>
<feature type="transmembrane region" description="Helical" evidence="21">
    <location>
        <begin position="50"/>
        <end position="69"/>
    </location>
</feature>
<evidence type="ECO:0000256" key="6">
    <source>
        <dbReference type="ARBA" id="ARBA00022617"/>
    </source>
</evidence>
<sequence length="272" mass="29679">MRDGVVLRAALGASVVLGLLAVALVAAWQWGWRGGVAWDGGARHFNWHPLLMILGPVVLNGLAMVLYRIPWTLGSSKMLLKCIHAGLQTFSFLLVVVALVAVFDFHNFKNIPNMYSLHSWVGLTAVLLFCMQWALGLAIFLYPGSPASLRAFSKPIHAYLGLVIYIAFQATALMGITEKLIFSLKPGNNTKAYSELPTEGVFVNTLGMLLLALGGCVVYIVVRPEWQRPPELAASELAGDVTVWPGGDNNSEQGTGKRLPFRIEEGSQRFTL</sequence>
<evidence type="ECO:0000256" key="9">
    <source>
        <dbReference type="ARBA" id="ARBA00022967"/>
    </source>
</evidence>
<keyword evidence="4" id="KW-0813">Transport</keyword>
<evidence type="ECO:0000259" key="22">
    <source>
        <dbReference type="PROSITE" id="PS50939"/>
    </source>
</evidence>
<feature type="transmembrane region" description="Helical" evidence="21">
    <location>
        <begin position="120"/>
        <end position="144"/>
    </location>
</feature>
<evidence type="ECO:0000313" key="24">
    <source>
        <dbReference type="RefSeq" id="XP_032800897.1"/>
    </source>
</evidence>
<dbReference type="KEGG" id="pmrn:116937885"/>
<dbReference type="PANTHER" id="PTHR10106">
    <property type="entry name" value="CYTOCHROME B561-RELATED"/>
    <property type="match status" value="1"/>
</dbReference>
<dbReference type="RefSeq" id="XP_032800897.1">
    <property type="nucleotide sequence ID" value="XM_032945006.1"/>
</dbReference>
<evidence type="ECO:0000256" key="21">
    <source>
        <dbReference type="SAM" id="Phobius"/>
    </source>
</evidence>
<comment type="catalytic activity">
    <reaction evidence="18">
        <text>monodehydro-L-ascorbate radical(out) + L-ascorbate(in) = monodehydro-L-ascorbate radical(in) + L-ascorbate(out)</text>
        <dbReference type="Rhea" id="RHEA:66524"/>
        <dbReference type="ChEBI" id="CHEBI:38290"/>
        <dbReference type="ChEBI" id="CHEBI:59513"/>
    </reaction>
    <physiologicalReaction direction="left-to-right" evidence="18">
        <dbReference type="Rhea" id="RHEA:66525"/>
    </physiologicalReaction>
</comment>
<dbReference type="Proteomes" id="UP001318040">
    <property type="component" value="Chromosome 4"/>
</dbReference>
<dbReference type="Gene3D" id="1.20.120.1770">
    <property type="match status" value="1"/>
</dbReference>
<evidence type="ECO:0000256" key="5">
    <source>
        <dbReference type="ARBA" id="ARBA00022475"/>
    </source>
</evidence>
<feature type="transmembrane region" description="Helical" evidence="21">
    <location>
        <begin position="7"/>
        <end position="30"/>
    </location>
</feature>
<feature type="transmembrane region" description="Helical" evidence="21">
    <location>
        <begin position="156"/>
        <end position="176"/>
    </location>
</feature>
<dbReference type="PANTHER" id="PTHR10106:SF12">
    <property type="entry name" value="PLASMA MEMBRANE ASCORBATE-DEPENDENT REDUCTASE CYBRD1"/>
    <property type="match status" value="1"/>
</dbReference>
<evidence type="ECO:0000256" key="13">
    <source>
        <dbReference type="ARBA" id="ARBA00023004"/>
    </source>
</evidence>
<evidence type="ECO:0000256" key="7">
    <source>
        <dbReference type="ARBA" id="ARBA00022692"/>
    </source>
</evidence>
<evidence type="ECO:0000256" key="15">
    <source>
        <dbReference type="ARBA" id="ARBA00024225"/>
    </source>
</evidence>
<comment type="subcellular location">
    <subcellularLocation>
        <location evidence="2">Apical cell membrane</location>
        <topology evidence="2">Multi-pass membrane protein</topology>
    </subcellularLocation>
</comment>
<comment type="catalytic activity">
    <reaction evidence="19">
        <text>Fe(3+)(out) + L-ascorbate(in) = monodehydro-L-ascorbate radical(in) + Fe(2+)(out) + H(+)</text>
        <dbReference type="Rhea" id="RHEA:30403"/>
        <dbReference type="ChEBI" id="CHEBI:15378"/>
        <dbReference type="ChEBI" id="CHEBI:29033"/>
        <dbReference type="ChEBI" id="CHEBI:29034"/>
        <dbReference type="ChEBI" id="CHEBI:38290"/>
        <dbReference type="ChEBI" id="CHEBI:59513"/>
        <dbReference type="EC" id="7.2.1.3"/>
    </reaction>
    <physiologicalReaction direction="left-to-right" evidence="19">
        <dbReference type="Rhea" id="RHEA:30404"/>
    </physiologicalReaction>
</comment>
<feature type="domain" description="Cytochrome b561" evidence="22">
    <location>
        <begin position="13"/>
        <end position="222"/>
    </location>
</feature>
<dbReference type="EC" id="7.2.1.3" evidence="15"/>
<comment type="catalytic activity">
    <reaction evidence="20">
        <text>Cu(2+)(out) + L-ascorbate(in) = Cu(+)(out) + monodehydro-L-ascorbate radical(in) + H(+)</text>
        <dbReference type="Rhea" id="RHEA:66656"/>
        <dbReference type="ChEBI" id="CHEBI:15378"/>
        <dbReference type="ChEBI" id="CHEBI:29036"/>
        <dbReference type="ChEBI" id="CHEBI:38290"/>
        <dbReference type="ChEBI" id="CHEBI:49552"/>
        <dbReference type="ChEBI" id="CHEBI:59513"/>
    </reaction>
    <physiologicalReaction direction="left-to-right" evidence="20">
        <dbReference type="Rhea" id="RHEA:66657"/>
    </physiologicalReaction>
</comment>
<evidence type="ECO:0000256" key="1">
    <source>
        <dbReference type="ARBA" id="ARBA00001970"/>
    </source>
</evidence>
<dbReference type="FunFam" id="1.20.120.1770:FF:000001">
    <property type="entry name" value="Cytochrome b reductase 1"/>
    <property type="match status" value="1"/>
</dbReference>
<evidence type="ECO:0000256" key="16">
    <source>
        <dbReference type="ARBA" id="ARBA00024244"/>
    </source>
</evidence>
<dbReference type="GO" id="GO:0046872">
    <property type="term" value="F:metal ion binding"/>
    <property type="evidence" value="ECO:0007669"/>
    <property type="project" value="UniProtKB-KW"/>
</dbReference>
<keyword evidence="23" id="KW-1185">Reference proteome</keyword>
<name>A0AAJ7SM35_PETMA</name>
<dbReference type="GO" id="GO:0140571">
    <property type="term" value="F:transmembrane ascorbate ferrireductase activity"/>
    <property type="evidence" value="ECO:0007669"/>
    <property type="project" value="UniProtKB-EC"/>
</dbReference>
<evidence type="ECO:0000256" key="14">
    <source>
        <dbReference type="ARBA" id="ARBA00023136"/>
    </source>
</evidence>
<proteinExistence type="predicted"/>
<dbReference type="InterPro" id="IPR006593">
    <property type="entry name" value="Cyt_b561/ferric_Rdtase_TM"/>
</dbReference>
<keyword evidence="8" id="KW-0479">Metal-binding</keyword>
<evidence type="ECO:0000256" key="8">
    <source>
        <dbReference type="ARBA" id="ARBA00022723"/>
    </source>
</evidence>
<dbReference type="Pfam" id="PF03188">
    <property type="entry name" value="Cytochrom_B561"/>
    <property type="match status" value="1"/>
</dbReference>
<evidence type="ECO:0000256" key="3">
    <source>
        <dbReference type="ARBA" id="ARBA00011738"/>
    </source>
</evidence>
<dbReference type="GeneID" id="116937885"/>
<accession>A0AAJ7SM35</accession>
<dbReference type="GO" id="GO:0005765">
    <property type="term" value="C:lysosomal membrane"/>
    <property type="evidence" value="ECO:0007669"/>
    <property type="project" value="TreeGrafter"/>
</dbReference>
<keyword evidence="9" id="KW-1278">Translocase</keyword>
<keyword evidence="12" id="KW-0560">Oxidoreductase</keyword>